<dbReference type="SUPFAM" id="SSF56954">
    <property type="entry name" value="Outer membrane efflux proteins (OEP)"/>
    <property type="match status" value="1"/>
</dbReference>
<keyword evidence="10" id="KW-1185">Reference proteome</keyword>
<comment type="caution">
    <text evidence="9">The sequence shown here is derived from an EMBL/GenBank/DDBJ whole genome shotgun (WGS) entry which is preliminary data.</text>
</comment>
<evidence type="ECO:0000313" key="10">
    <source>
        <dbReference type="Proteomes" id="UP000032232"/>
    </source>
</evidence>
<protein>
    <submittedName>
        <fullName evidence="9">BepC protein</fullName>
    </submittedName>
</protein>
<evidence type="ECO:0000256" key="1">
    <source>
        <dbReference type="ARBA" id="ARBA00004442"/>
    </source>
</evidence>
<comment type="subcellular location">
    <subcellularLocation>
        <location evidence="1">Cell outer membrane</location>
    </subcellularLocation>
</comment>
<dbReference type="NCBIfam" id="TIGR01844">
    <property type="entry name" value="type_I_sec_TolC"/>
    <property type="match status" value="1"/>
</dbReference>
<dbReference type="GO" id="GO:0015288">
    <property type="term" value="F:porin activity"/>
    <property type="evidence" value="ECO:0007669"/>
    <property type="project" value="TreeGrafter"/>
</dbReference>
<dbReference type="EMBL" id="JYFE01000037">
    <property type="protein sequence ID" value="KIT16283.1"/>
    <property type="molecule type" value="Genomic_DNA"/>
</dbReference>
<dbReference type="Pfam" id="PF02321">
    <property type="entry name" value="OEP"/>
    <property type="match status" value="2"/>
</dbReference>
<keyword evidence="3" id="KW-0813">Transport</keyword>
<dbReference type="InterPro" id="IPR003423">
    <property type="entry name" value="OMP_efflux"/>
</dbReference>
<dbReference type="GO" id="GO:0009279">
    <property type="term" value="C:cell outer membrane"/>
    <property type="evidence" value="ECO:0007669"/>
    <property type="project" value="UniProtKB-SubCell"/>
</dbReference>
<dbReference type="InterPro" id="IPR051906">
    <property type="entry name" value="TolC-like"/>
</dbReference>
<dbReference type="Proteomes" id="UP000032232">
    <property type="component" value="Unassembled WGS sequence"/>
</dbReference>
<evidence type="ECO:0000256" key="3">
    <source>
        <dbReference type="ARBA" id="ARBA00022448"/>
    </source>
</evidence>
<name>A0A0D1D8Q1_9RHOB</name>
<proteinExistence type="inferred from homology"/>
<keyword evidence="4" id="KW-1134">Transmembrane beta strand</keyword>
<evidence type="ECO:0000256" key="4">
    <source>
        <dbReference type="ARBA" id="ARBA00022452"/>
    </source>
</evidence>
<gene>
    <name evidence="9" type="primary">bepC</name>
    <name evidence="9" type="ORF">jaqu_20380</name>
</gene>
<dbReference type="OrthoDB" id="9789368at2"/>
<organism evidence="9 10">
    <name type="scientific">Jannaschia aquimarina</name>
    <dbReference type="NCBI Taxonomy" id="935700"/>
    <lineage>
        <taxon>Bacteria</taxon>
        <taxon>Pseudomonadati</taxon>
        <taxon>Pseudomonadota</taxon>
        <taxon>Alphaproteobacteria</taxon>
        <taxon>Rhodobacterales</taxon>
        <taxon>Roseobacteraceae</taxon>
        <taxon>Jannaschia</taxon>
    </lineage>
</organism>
<sequence>MKRTFRSLALAAAVAAAPIQASAQSLTDALVLAYESSPLLEQQRNLLRGLDEDVAVAVSALRPVIQYFARLQKTDSEFSGTNATQSLGLSLNYTILDGGQRAFRIAARKEAVLAGRWNLIQVEQNVLLNAVAAYLNLRFAARVVDVRESNVRLISEQLRAARDRFEVGEVTRTDVAIAQARLAAAQSSLAAARGNVDIARETYRLATGQLPSGRLSALPPLPELPPSVERAQELAVQIHPNIKALQHDVTANQLLVEAAAADRLPTVGTSATVGRSNTQQNNATLTIETTGTLYSGGRLPALERQAVTRVNAARAALVQEARVVADDVGRAWAQLQIARAQVLASDEQVRSAQLAFEGFREEAALGARTTLDVLDSEQELLDARTARLEAETDAQQAVYSVLAAIGLLTTDHLGLAVERYDPDAYYTAVRGAPVTNAPGSLQGTRLDRVLRRFNRN</sequence>
<evidence type="ECO:0000256" key="5">
    <source>
        <dbReference type="ARBA" id="ARBA00022692"/>
    </source>
</evidence>
<comment type="similarity">
    <text evidence="2">Belongs to the outer membrane factor (OMF) (TC 1.B.17) family.</text>
</comment>
<dbReference type="InterPro" id="IPR010130">
    <property type="entry name" value="T1SS_OMP_TolC"/>
</dbReference>
<dbReference type="RefSeq" id="WP_043918848.1">
    <property type="nucleotide sequence ID" value="NZ_FZPF01000006.1"/>
</dbReference>
<keyword evidence="8" id="KW-0732">Signal</keyword>
<keyword evidence="5" id="KW-0812">Transmembrane</keyword>
<keyword evidence="6" id="KW-0472">Membrane</keyword>
<dbReference type="PATRIC" id="fig|935700.4.peg.2104"/>
<dbReference type="Gene3D" id="1.20.1600.10">
    <property type="entry name" value="Outer membrane efflux proteins (OEP)"/>
    <property type="match status" value="1"/>
</dbReference>
<dbReference type="GO" id="GO:0015562">
    <property type="term" value="F:efflux transmembrane transporter activity"/>
    <property type="evidence" value="ECO:0007669"/>
    <property type="project" value="InterPro"/>
</dbReference>
<dbReference type="PANTHER" id="PTHR30026">
    <property type="entry name" value="OUTER MEMBRANE PROTEIN TOLC"/>
    <property type="match status" value="1"/>
</dbReference>
<dbReference type="STRING" id="935700.jaqu_20380"/>
<evidence type="ECO:0000256" key="2">
    <source>
        <dbReference type="ARBA" id="ARBA00007613"/>
    </source>
</evidence>
<evidence type="ECO:0000313" key="9">
    <source>
        <dbReference type="EMBL" id="KIT16283.1"/>
    </source>
</evidence>
<feature type="signal peptide" evidence="8">
    <location>
        <begin position="1"/>
        <end position="23"/>
    </location>
</feature>
<accession>A0A0D1D8Q1</accession>
<dbReference type="GO" id="GO:1990281">
    <property type="term" value="C:efflux pump complex"/>
    <property type="evidence" value="ECO:0007669"/>
    <property type="project" value="TreeGrafter"/>
</dbReference>
<evidence type="ECO:0000256" key="6">
    <source>
        <dbReference type="ARBA" id="ARBA00023136"/>
    </source>
</evidence>
<evidence type="ECO:0000256" key="7">
    <source>
        <dbReference type="ARBA" id="ARBA00023237"/>
    </source>
</evidence>
<evidence type="ECO:0000256" key="8">
    <source>
        <dbReference type="SAM" id="SignalP"/>
    </source>
</evidence>
<keyword evidence="7" id="KW-0998">Cell outer membrane</keyword>
<reference evidence="9 10" key="1">
    <citation type="submission" date="2015-02" db="EMBL/GenBank/DDBJ databases">
        <title>Genome Sequence of Jannaschia aquimarina DSM28248, a member of the Roseobacter clade.</title>
        <authorList>
            <person name="Voget S."/>
            <person name="Daniel R."/>
        </authorList>
    </citation>
    <scope>NUCLEOTIDE SEQUENCE [LARGE SCALE GENOMIC DNA]</scope>
    <source>
        <strain evidence="9 10">GSW-M26</strain>
    </source>
</reference>
<feature type="chain" id="PRO_5002229376" evidence="8">
    <location>
        <begin position="24"/>
        <end position="456"/>
    </location>
</feature>
<dbReference type="AlphaFoldDB" id="A0A0D1D8Q1"/>
<dbReference type="PANTHER" id="PTHR30026:SF22">
    <property type="entry name" value="OUTER MEMBRANE EFFLUX PROTEIN"/>
    <property type="match status" value="1"/>
</dbReference>